<dbReference type="EMBL" id="CP042243">
    <property type="protein sequence ID" value="QEK12810.1"/>
    <property type="molecule type" value="Genomic_DNA"/>
</dbReference>
<dbReference type="PRINTS" id="PR00111">
    <property type="entry name" value="ABHYDROLASE"/>
</dbReference>
<dbReference type="AlphaFoldDB" id="A0A5C0SF75"/>
<dbReference type="RefSeq" id="WP_148809946.1">
    <property type="nucleotide sequence ID" value="NZ_CP042243.1"/>
</dbReference>
<dbReference type="KEGG" id="crs:FQB35_11000"/>
<gene>
    <name evidence="3" type="ORF">FQB35_11000</name>
</gene>
<dbReference type="PANTHER" id="PTHR43798:SF31">
    <property type="entry name" value="AB HYDROLASE SUPERFAMILY PROTEIN YCLE"/>
    <property type="match status" value="1"/>
</dbReference>
<dbReference type="InterPro" id="IPR029058">
    <property type="entry name" value="AB_hydrolase_fold"/>
</dbReference>
<organism evidence="3 4">
    <name type="scientific">Crassaminicella thermophila</name>
    <dbReference type="NCBI Taxonomy" id="2599308"/>
    <lineage>
        <taxon>Bacteria</taxon>
        <taxon>Bacillati</taxon>
        <taxon>Bacillota</taxon>
        <taxon>Clostridia</taxon>
        <taxon>Eubacteriales</taxon>
        <taxon>Clostridiaceae</taxon>
        <taxon>Crassaminicella</taxon>
    </lineage>
</organism>
<dbReference type="Gene3D" id="3.40.50.1820">
    <property type="entry name" value="alpha/beta hydrolase"/>
    <property type="match status" value="1"/>
</dbReference>
<proteinExistence type="predicted"/>
<dbReference type="GO" id="GO:0016020">
    <property type="term" value="C:membrane"/>
    <property type="evidence" value="ECO:0007669"/>
    <property type="project" value="TreeGrafter"/>
</dbReference>
<keyword evidence="4" id="KW-1185">Reference proteome</keyword>
<evidence type="ECO:0000256" key="1">
    <source>
        <dbReference type="ARBA" id="ARBA00022801"/>
    </source>
</evidence>
<reference evidence="3 4" key="1">
    <citation type="submission" date="2019-07" db="EMBL/GenBank/DDBJ databases">
        <title>Complete genome of Crassaminicella thermophila SY095.</title>
        <authorList>
            <person name="Li X."/>
        </authorList>
    </citation>
    <scope>NUCLEOTIDE SEQUENCE [LARGE SCALE GENOMIC DNA]</scope>
    <source>
        <strain evidence="3 4">SY095</strain>
    </source>
</reference>
<accession>A0A5C0SF75</accession>
<evidence type="ECO:0000259" key="2">
    <source>
        <dbReference type="Pfam" id="PF00561"/>
    </source>
</evidence>
<name>A0A5C0SF75_CRATE</name>
<evidence type="ECO:0000313" key="4">
    <source>
        <dbReference type="Proteomes" id="UP000324646"/>
    </source>
</evidence>
<dbReference type="OrthoDB" id="9773293at2"/>
<protein>
    <submittedName>
        <fullName evidence="3">Alpha/beta fold hydrolase</fullName>
    </submittedName>
</protein>
<evidence type="ECO:0000313" key="3">
    <source>
        <dbReference type="EMBL" id="QEK12810.1"/>
    </source>
</evidence>
<dbReference type="InterPro" id="IPR050266">
    <property type="entry name" value="AB_hydrolase_sf"/>
</dbReference>
<dbReference type="Proteomes" id="UP000324646">
    <property type="component" value="Chromosome"/>
</dbReference>
<feature type="domain" description="AB hydrolase-1" evidence="2">
    <location>
        <begin position="11"/>
        <end position="232"/>
    </location>
</feature>
<dbReference type="InterPro" id="IPR000073">
    <property type="entry name" value="AB_hydrolase_1"/>
</dbReference>
<dbReference type="GO" id="GO:0016787">
    <property type="term" value="F:hydrolase activity"/>
    <property type="evidence" value="ECO:0007669"/>
    <property type="project" value="UniProtKB-KW"/>
</dbReference>
<dbReference type="PANTHER" id="PTHR43798">
    <property type="entry name" value="MONOACYLGLYCEROL LIPASE"/>
    <property type="match status" value="1"/>
</dbReference>
<keyword evidence="1 3" id="KW-0378">Hydrolase</keyword>
<dbReference type="Pfam" id="PF00561">
    <property type="entry name" value="Abhydrolase_1"/>
    <property type="match status" value="1"/>
</dbReference>
<sequence>MKDDVKKYLIILSGWAVDKVVWKPFMDFLSKDYEIIIVNWDNMQSLDEFKQKIIHLINKKDMDQFSVIGWSLGGLVAIDIAKNFSSKIENMILFNTTSKFIQDEGYPFGWHKKILEGMIDKLKKNPQKTLNAFYQNLFTDEERKDGYTKKFFERINILNKKINKQSLELGLEYLKQKDNREVIKDINIPILLIHGDEDFICPVEAVDYMHKNLKESKLIILNKTGHIPFFTKASTCYQIIKDYSKEGRK</sequence>
<dbReference type="SUPFAM" id="SSF53474">
    <property type="entry name" value="alpha/beta-Hydrolases"/>
    <property type="match status" value="1"/>
</dbReference>